<dbReference type="Pfam" id="PF02687">
    <property type="entry name" value="FtsX"/>
    <property type="match status" value="2"/>
</dbReference>
<dbReference type="InterPro" id="IPR051447">
    <property type="entry name" value="Lipoprotein-release_system"/>
</dbReference>
<gene>
    <name evidence="9" type="ORF">PUT78_10120</name>
</gene>
<evidence type="ECO:0000313" key="10">
    <source>
        <dbReference type="Proteomes" id="UP001431784"/>
    </source>
</evidence>
<feature type="transmembrane region" description="Helical" evidence="7">
    <location>
        <begin position="313"/>
        <end position="338"/>
    </location>
</feature>
<evidence type="ECO:0000256" key="1">
    <source>
        <dbReference type="ARBA" id="ARBA00004651"/>
    </source>
</evidence>
<organism evidence="9 10">
    <name type="scientific">Roseinatronobacter alkalisoli</name>
    <dbReference type="NCBI Taxonomy" id="3028235"/>
    <lineage>
        <taxon>Bacteria</taxon>
        <taxon>Pseudomonadati</taxon>
        <taxon>Pseudomonadota</taxon>
        <taxon>Alphaproteobacteria</taxon>
        <taxon>Rhodobacterales</taxon>
        <taxon>Paracoccaceae</taxon>
        <taxon>Roseinatronobacter</taxon>
    </lineage>
</organism>
<dbReference type="EMBL" id="JAQZSM010000007">
    <property type="protein sequence ID" value="MDD7971460.1"/>
    <property type="molecule type" value="Genomic_DNA"/>
</dbReference>
<evidence type="ECO:0000256" key="2">
    <source>
        <dbReference type="ARBA" id="ARBA00005236"/>
    </source>
</evidence>
<keyword evidence="10" id="KW-1185">Reference proteome</keyword>
<protein>
    <submittedName>
        <fullName evidence="9">ABC transporter permease</fullName>
    </submittedName>
</protein>
<evidence type="ECO:0000256" key="7">
    <source>
        <dbReference type="SAM" id="Phobius"/>
    </source>
</evidence>
<feature type="transmembrane region" description="Helical" evidence="7">
    <location>
        <begin position="750"/>
        <end position="771"/>
    </location>
</feature>
<sequence>MVRVLDRKLLRDLRQIWAQTLAIALVLGCGIMVMVAAYGTQRSLVETQAAYYDRHRFADLFVAATRVPVTRLAELADIDHVAQVDGRISFHAVLDIDGMQAPAVGQVLSLAADAGQGLNVPLLRHGRLPDPDRLDEVALNESFAQAHDLVPGSRFRAVLNGQLRELQVTGWLLSPEFIYTMAPGTIMPDDRRFGLIWMNEAAAAAAMDMQGAVNDIALRLMRGADARAVIAQVDSVLDPFGGTGAHGRDRQTSHAFLDSELTQLDALARFLPPVFLVVAAFLVNMVLGRLIAMERAQIGLMRALGYRRAEIGLHYLKLAGMIGLLGVGLGWGGGLLLREGMLLLYVEFFRFPFLIRDPALGAMGLSGALALAAVLAGAARAVAAAIRLPPAEAMSPPAPPSFGRGRIDRAIAALRLRQTSMMILRSVLRWPGRAAITLLGVSTSVGVLVASYFLFDAIDVVRDRVFQQGNRQHVTLTLARDAPDSVLLDALTLPGVTSVQGGYALPVRLVNGHRSRQTAVIAQFEGAELAQVMDDEQGVITLSDRGLVLPELVARHLRISAGDSVQLDLLVPPRDTLTLPVTAIIRQGMGSEAHIAAPALFAAMRVAPRVNQIHLRIDPQQMPALQARIKSLPTVAGFADWEELRAQFDASLQEGMLTMVMIYTLIGVLIAIGVVYNAARIQLSERSHELASLRVLGFTRAEVGFVLIGEMMLLTLLAVPLGWVMGYAFAQGMVDAISTDVVQLPFVISRRTYALAALVVVGASLAAVLLVRRRLDRVDLVSALKARD</sequence>
<accession>A0ABT5T8K8</accession>
<dbReference type="RefSeq" id="WP_274352142.1">
    <property type="nucleotide sequence ID" value="NZ_JAQZSM010000007.1"/>
</dbReference>
<dbReference type="PROSITE" id="PS51257">
    <property type="entry name" value="PROKAR_LIPOPROTEIN"/>
    <property type="match status" value="1"/>
</dbReference>
<evidence type="ECO:0000313" key="9">
    <source>
        <dbReference type="EMBL" id="MDD7971460.1"/>
    </source>
</evidence>
<feature type="transmembrane region" description="Helical" evidence="7">
    <location>
        <begin position="21"/>
        <end position="39"/>
    </location>
</feature>
<name>A0ABT5T8K8_9RHOB</name>
<feature type="domain" description="ABC3 transporter permease C-terminal" evidence="8">
    <location>
        <begin position="274"/>
        <end position="385"/>
    </location>
</feature>
<keyword evidence="3" id="KW-1003">Cell membrane</keyword>
<feature type="transmembrane region" description="Helical" evidence="7">
    <location>
        <begin position="434"/>
        <end position="455"/>
    </location>
</feature>
<dbReference type="InterPro" id="IPR003838">
    <property type="entry name" value="ABC3_permease_C"/>
</dbReference>
<evidence type="ECO:0000256" key="5">
    <source>
        <dbReference type="ARBA" id="ARBA00022989"/>
    </source>
</evidence>
<feature type="domain" description="ABC3 transporter permease C-terminal" evidence="8">
    <location>
        <begin position="662"/>
        <end position="774"/>
    </location>
</feature>
<comment type="similarity">
    <text evidence="2">Belongs to the ABC-4 integral membrane protein family. LolC/E subfamily.</text>
</comment>
<proteinExistence type="inferred from homology"/>
<dbReference type="PANTHER" id="PTHR30489">
    <property type="entry name" value="LIPOPROTEIN-RELEASING SYSTEM TRANSMEMBRANE PROTEIN LOLE"/>
    <property type="match status" value="1"/>
</dbReference>
<evidence type="ECO:0000256" key="3">
    <source>
        <dbReference type="ARBA" id="ARBA00022475"/>
    </source>
</evidence>
<keyword evidence="6 7" id="KW-0472">Membrane</keyword>
<feature type="transmembrane region" description="Helical" evidence="7">
    <location>
        <begin position="656"/>
        <end position="679"/>
    </location>
</feature>
<evidence type="ECO:0000256" key="4">
    <source>
        <dbReference type="ARBA" id="ARBA00022692"/>
    </source>
</evidence>
<reference evidence="9" key="1">
    <citation type="submission" date="2023-02" db="EMBL/GenBank/DDBJ databases">
        <title>Description of Roseinatronobacter alkalisoli sp. nov., an alkaliphilic bacerium isolated from soda soil.</title>
        <authorList>
            <person name="Wei W."/>
        </authorList>
    </citation>
    <scope>NUCLEOTIDE SEQUENCE</scope>
    <source>
        <strain evidence="9">HJB301</strain>
    </source>
</reference>
<feature type="transmembrane region" description="Helical" evidence="7">
    <location>
        <begin position="703"/>
        <end position="730"/>
    </location>
</feature>
<comment type="caution">
    <text evidence="9">The sequence shown here is derived from an EMBL/GenBank/DDBJ whole genome shotgun (WGS) entry which is preliminary data.</text>
</comment>
<dbReference type="Proteomes" id="UP001431784">
    <property type="component" value="Unassembled WGS sequence"/>
</dbReference>
<feature type="transmembrane region" description="Helical" evidence="7">
    <location>
        <begin position="270"/>
        <end position="292"/>
    </location>
</feature>
<evidence type="ECO:0000259" key="8">
    <source>
        <dbReference type="Pfam" id="PF02687"/>
    </source>
</evidence>
<comment type="subcellular location">
    <subcellularLocation>
        <location evidence="1">Cell membrane</location>
        <topology evidence="1">Multi-pass membrane protein</topology>
    </subcellularLocation>
</comment>
<feature type="transmembrane region" description="Helical" evidence="7">
    <location>
        <begin position="358"/>
        <end position="379"/>
    </location>
</feature>
<keyword evidence="5 7" id="KW-1133">Transmembrane helix</keyword>
<evidence type="ECO:0000256" key="6">
    <source>
        <dbReference type="ARBA" id="ARBA00023136"/>
    </source>
</evidence>
<dbReference type="PANTHER" id="PTHR30489:SF0">
    <property type="entry name" value="LIPOPROTEIN-RELEASING SYSTEM TRANSMEMBRANE PROTEIN LOLE"/>
    <property type="match status" value="1"/>
</dbReference>
<keyword evidence="4 7" id="KW-0812">Transmembrane</keyword>